<dbReference type="InterPro" id="IPR044824">
    <property type="entry name" value="MAIN-like"/>
</dbReference>
<dbReference type="Pfam" id="PF10536">
    <property type="entry name" value="PMD"/>
    <property type="match status" value="1"/>
</dbReference>
<dbReference type="AlphaFoldDB" id="A0A7J9FDV2"/>
<feature type="domain" description="Aminotransferase-like plant mobile" evidence="1">
    <location>
        <begin position="38"/>
        <end position="110"/>
    </location>
</feature>
<evidence type="ECO:0000313" key="2">
    <source>
        <dbReference type="EMBL" id="MBA0783509.1"/>
    </source>
</evidence>
<keyword evidence="3" id="KW-1185">Reference proteome</keyword>
<accession>A0A7J9FDV2</accession>
<evidence type="ECO:0000313" key="3">
    <source>
        <dbReference type="Proteomes" id="UP000593568"/>
    </source>
</evidence>
<feature type="non-terminal residue" evidence="2">
    <location>
        <position position="1"/>
    </location>
</feature>
<reference evidence="2 3" key="1">
    <citation type="journal article" date="2019" name="Genome Biol. Evol.">
        <title>Insights into the evolution of the New World diploid cottons (Gossypium, subgenus Houzingenia) based on genome sequencing.</title>
        <authorList>
            <person name="Grover C.E."/>
            <person name="Arick M.A. 2nd"/>
            <person name="Thrash A."/>
            <person name="Conover J.L."/>
            <person name="Sanders W.S."/>
            <person name="Peterson D.G."/>
            <person name="Frelichowski J.E."/>
            <person name="Scheffler J.A."/>
            <person name="Scheffler B.E."/>
            <person name="Wendel J.F."/>
        </authorList>
    </citation>
    <scope>NUCLEOTIDE SEQUENCE [LARGE SCALE GENOMIC DNA]</scope>
    <source>
        <strain evidence="2">8</strain>
        <tissue evidence="2">Leaf</tissue>
    </source>
</reference>
<proteinExistence type="predicted"/>
<comment type="caution">
    <text evidence="2">The sequence shown here is derived from an EMBL/GenBank/DDBJ whole genome shotgun (WGS) entry which is preliminary data.</text>
</comment>
<gene>
    <name evidence="2" type="ORF">Gotri_001212</name>
</gene>
<dbReference type="GO" id="GO:0010073">
    <property type="term" value="P:meristem maintenance"/>
    <property type="evidence" value="ECO:0007669"/>
    <property type="project" value="InterPro"/>
</dbReference>
<dbReference type="Proteomes" id="UP000593568">
    <property type="component" value="Unassembled WGS sequence"/>
</dbReference>
<protein>
    <recommendedName>
        <fullName evidence="1">Aminotransferase-like plant mobile domain-containing protein</fullName>
    </recommendedName>
</protein>
<dbReference type="PANTHER" id="PTHR46033">
    <property type="entry name" value="PROTEIN MAIN-LIKE 2"/>
    <property type="match status" value="1"/>
</dbReference>
<evidence type="ECO:0000259" key="1">
    <source>
        <dbReference type="Pfam" id="PF10536"/>
    </source>
</evidence>
<dbReference type="EMBL" id="JABEZW010000013">
    <property type="protein sequence ID" value="MBA0783509.1"/>
    <property type="molecule type" value="Genomic_DNA"/>
</dbReference>
<dbReference type="PANTHER" id="PTHR46033:SF8">
    <property type="entry name" value="PROTEIN MAINTENANCE OF MERISTEMS-LIKE"/>
    <property type="match status" value="1"/>
</dbReference>
<dbReference type="InterPro" id="IPR019557">
    <property type="entry name" value="AminoTfrase-like_pln_mobile"/>
</dbReference>
<name>A0A7J9FDV2_9ROSI</name>
<sequence length="238" mass="27105">ADDRVLEGFIHNIGKPTLLEIRGDLQQAGFLYASRITRGCKVNLTLISVLVERWRPETHTFHLSCDKRTITLENIALQLGLPVHELVITGLAVIPSKVDLCRALLEKVPDNYVGLPGKLQDSRLLLDQCLEAEFEWMLYADIDVISCIPPEAMNFVGTARLKGAIQGGHAGEERRLAQRHGEHIKAWERRMQSLLICELFFSTDTTTDVKYVPWFRLVGKSYLLSPEEGRRQIWCKRQ</sequence>
<organism evidence="2 3">
    <name type="scientific">Gossypium trilobum</name>
    <dbReference type="NCBI Taxonomy" id="34281"/>
    <lineage>
        <taxon>Eukaryota</taxon>
        <taxon>Viridiplantae</taxon>
        <taxon>Streptophyta</taxon>
        <taxon>Embryophyta</taxon>
        <taxon>Tracheophyta</taxon>
        <taxon>Spermatophyta</taxon>
        <taxon>Magnoliopsida</taxon>
        <taxon>eudicotyledons</taxon>
        <taxon>Gunneridae</taxon>
        <taxon>Pentapetalae</taxon>
        <taxon>rosids</taxon>
        <taxon>malvids</taxon>
        <taxon>Malvales</taxon>
        <taxon>Malvaceae</taxon>
        <taxon>Malvoideae</taxon>
        <taxon>Gossypium</taxon>
    </lineage>
</organism>